<feature type="region of interest" description="Disordered" evidence="1">
    <location>
        <begin position="124"/>
        <end position="164"/>
    </location>
</feature>
<feature type="compositionally biased region" description="Low complexity" evidence="1">
    <location>
        <begin position="30"/>
        <end position="47"/>
    </location>
</feature>
<reference evidence="3" key="1">
    <citation type="journal article" date="2019" name="Int. J. Syst. Evol. Microbiol.">
        <title>The Global Catalogue of Microorganisms (GCM) 10K type strain sequencing project: providing services to taxonomists for standard genome sequencing and annotation.</title>
        <authorList>
            <consortium name="The Broad Institute Genomics Platform"/>
            <consortium name="The Broad Institute Genome Sequencing Center for Infectious Disease"/>
            <person name="Wu L."/>
            <person name="Ma J."/>
        </authorList>
    </citation>
    <scope>NUCLEOTIDE SEQUENCE [LARGE SCALE GENOMIC DNA]</scope>
    <source>
        <strain evidence="3">JCM 17975</strain>
    </source>
</reference>
<sequence>MATTPRHARTSSPRPRQAARPAKNAEPTVSTSLRRAARAAYTRTGTSIPFERRPPARQAYWTWAARRALEAALDPDELADVITAHSRYEYDHRVGLYRCVCGGYLTSGWPDHITAAIRAHVLGPEPQTGPPGTGEVQATTRGGAPDRDRRRARLPHPGGHRWPA</sequence>
<dbReference type="Proteomes" id="UP001500843">
    <property type="component" value="Unassembled WGS sequence"/>
</dbReference>
<evidence type="ECO:0000313" key="2">
    <source>
        <dbReference type="EMBL" id="GAA4725788.1"/>
    </source>
</evidence>
<comment type="caution">
    <text evidence="2">The sequence shown here is derived from an EMBL/GenBank/DDBJ whole genome shotgun (WGS) entry which is preliminary data.</text>
</comment>
<evidence type="ECO:0008006" key="4">
    <source>
        <dbReference type="Google" id="ProtNLM"/>
    </source>
</evidence>
<feature type="compositionally biased region" description="Low complexity" evidence="1">
    <location>
        <begin position="133"/>
        <end position="143"/>
    </location>
</feature>
<accession>A0ABP8YCK4</accession>
<feature type="region of interest" description="Disordered" evidence="1">
    <location>
        <begin position="1"/>
        <end position="51"/>
    </location>
</feature>
<evidence type="ECO:0000313" key="3">
    <source>
        <dbReference type="Proteomes" id="UP001500843"/>
    </source>
</evidence>
<evidence type="ECO:0000256" key="1">
    <source>
        <dbReference type="SAM" id="MobiDB-lite"/>
    </source>
</evidence>
<protein>
    <recommendedName>
        <fullName evidence="4">Transcription factor WhiB</fullName>
    </recommendedName>
</protein>
<keyword evidence="3" id="KW-1185">Reference proteome</keyword>
<proteinExistence type="predicted"/>
<dbReference type="EMBL" id="BAABHM010000040">
    <property type="protein sequence ID" value="GAA4725788.1"/>
    <property type="molecule type" value="Genomic_DNA"/>
</dbReference>
<organism evidence="2 3">
    <name type="scientific">Promicromonospora umidemergens</name>
    <dbReference type="NCBI Taxonomy" id="629679"/>
    <lineage>
        <taxon>Bacteria</taxon>
        <taxon>Bacillati</taxon>
        <taxon>Actinomycetota</taxon>
        <taxon>Actinomycetes</taxon>
        <taxon>Micrococcales</taxon>
        <taxon>Promicromonosporaceae</taxon>
        <taxon>Promicromonospora</taxon>
    </lineage>
</organism>
<dbReference type="RefSeq" id="WP_253878343.1">
    <property type="nucleotide sequence ID" value="NZ_BAABHM010000040.1"/>
</dbReference>
<gene>
    <name evidence="2" type="ORF">GCM10023198_58540</name>
</gene>
<name>A0ABP8YCK4_9MICO</name>